<dbReference type="PROSITE" id="PS51257">
    <property type="entry name" value="PROKAR_LIPOPROTEIN"/>
    <property type="match status" value="1"/>
</dbReference>
<accession>A0A286D8I5</accession>
<evidence type="ECO:0000256" key="1">
    <source>
        <dbReference type="SAM" id="MobiDB-lite"/>
    </source>
</evidence>
<feature type="region of interest" description="Disordered" evidence="1">
    <location>
        <begin position="291"/>
        <end position="312"/>
    </location>
</feature>
<dbReference type="Proteomes" id="UP000219374">
    <property type="component" value="Unassembled WGS sequence"/>
</dbReference>
<evidence type="ECO:0000313" key="2">
    <source>
        <dbReference type="EMBL" id="SOD54960.1"/>
    </source>
</evidence>
<reference evidence="2 3" key="1">
    <citation type="submission" date="2017-09" db="EMBL/GenBank/DDBJ databases">
        <authorList>
            <person name="Ehlers B."/>
            <person name="Leendertz F.H."/>
        </authorList>
    </citation>
    <scope>NUCLEOTIDE SEQUENCE [LARGE SCALE GENOMIC DNA]</scope>
    <source>
        <strain evidence="2 3">CGMCC 1.10978</strain>
    </source>
</reference>
<name>A0A286D8I5_9GAMM</name>
<dbReference type="EMBL" id="OCND01000005">
    <property type="protein sequence ID" value="SOD54960.1"/>
    <property type="molecule type" value="Genomic_DNA"/>
</dbReference>
<gene>
    <name evidence="2" type="ORF">SAMN06296416_105233</name>
</gene>
<keyword evidence="3" id="KW-1185">Reference proteome</keyword>
<proteinExistence type="predicted"/>
<evidence type="ECO:0000313" key="3">
    <source>
        <dbReference type="Proteomes" id="UP000219374"/>
    </source>
</evidence>
<evidence type="ECO:0008006" key="4">
    <source>
        <dbReference type="Google" id="ProtNLM"/>
    </source>
</evidence>
<protein>
    <recommendedName>
        <fullName evidence="4">DUF3828 domain-containing protein</fullName>
    </recommendedName>
</protein>
<organism evidence="2 3">
    <name type="scientific">Pseudoxanthomonas wuyuanensis</name>
    <dbReference type="NCBI Taxonomy" id="1073196"/>
    <lineage>
        <taxon>Bacteria</taxon>
        <taxon>Pseudomonadati</taxon>
        <taxon>Pseudomonadota</taxon>
        <taxon>Gammaproteobacteria</taxon>
        <taxon>Lysobacterales</taxon>
        <taxon>Lysobacteraceae</taxon>
        <taxon>Pseudoxanthomonas</taxon>
    </lineage>
</organism>
<sequence>MPRTPYGKRLNRWILPVCGLLLLAACKRETVELQGSTSEPAAAVRGLAQHLQRNDLAGFARSAVPPDYHAQLETAWRQGHSRWPLTELPLDDKLVPLLAALAAPGSEKELIASFDRQFARQDRDLKDAARALGQFGVQYVRHEGDYTAEERDHYVQLIGALGEWAAQAPLGDPRLAHAAIPQLTAAARQAGLDTEEALQQAGMAASLQRLTPLLVEVKAVLASYGLSLDRTFADLRTGLVQQQGDRASVRIHYPLGDREIDTVVSLERRNGRWYLSDYLRHAEQAIAAMQPDPGAVPPIDPDSLPGAVAPPG</sequence>
<dbReference type="AlphaFoldDB" id="A0A286D8I5"/>